<protein>
    <recommendedName>
        <fullName evidence="4 12">Heme exporter protein D</fullName>
    </recommendedName>
</protein>
<evidence type="ECO:0000256" key="5">
    <source>
        <dbReference type="ARBA" id="ARBA00022448"/>
    </source>
</evidence>
<keyword evidence="10 12" id="KW-1133">Transmembrane helix</keyword>
<evidence type="ECO:0000256" key="6">
    <source>
        <dbReference type="ARBA" id="ARBA00022475"/>
    </source>
</evidence>
<evidence type="ECO:0000256" key="7">
    <source>
        <dbReference type="ARBA" id="ARBA00022519"/>
    </source>
</evidence>
<dbReference type="RefSeq" id="WP_018689871.1">
    <property type="nucleotide sequence ID" value="NZ_JBBMQO010000005.1"/>
</dbReference>
<name>A0ABU9T7M6_9HYPH</name>
<keyword evidence="9 12" id="KW-0201">Cytochrome c-type biogenesis</keyword>
<evidence type="ECO:0000256" key="4">
    <source>
        <dbReference type="ARBA" id="ARBA00016461"/>
    </source>
</evidence>
<dbReference type="EMBL" id="JBBMQO010000005">
    <property type="protein sequence ID" value="MEM5502126.1"/>
    <property type="molecule type" value="Genomic_DNA"/>
</dbReference>
<evidence type="ECO:0000313" key="14">
    <source>
        <dbReference type="Proteomes" id="UP001477870"/>
    </source>
</evidence>
<evidence type="ECO:0000256" key="1">
    <source>
        <dbReference type="ARBA" id="ARBA00002442"/>
    </source>
</evidence>
<comment type="subcellular location">
    <subcellularLocation>
        <location evidence="2 12">Cell inner membrane</location>
        <topology evidence="2 12">Single-pass membrane protein</topology>
    </subcellularLocation>
</comment>
<dbReference type="Proteomes" id="UP001477870">
    <property type="component" value="Unassembled WGS sequence"/>
</dbReference>
<evidence type="ECO:0000256" key="11">
    <source>
        <dbReference type="ARBA" id="ARBA00023136"/>
    </source>
</evidence>
<keyword evidence="7 12" id="KW-0997">Cell inner membrane</keyword>
<keyword evidence="11 12" id="KW-0472">Membrane</keyword>
<proteinExistence type="inferred from homology"/>
<evidence type="ECO:0000256" key="2">
    <source>
        <dbReference type="ARBA" id="ARBA00004377"/>
    </source>
</evidence>
<organism evidence="13 14">
    <name type="scientific">Ahrensia kielensis</name>
    <dbReference type="NCBI Taxonomy" id="76980"/>
    <lineage>
        <taxon>Bacteria</taxon>
        <taxon>Pseudomonadati</taxon>
        <taxon>Pseudomonadota</taxon>
        <taxon>Alphaproteobacteria</taxon>
        <taxon>Hyphomicrobiales</taxon>
        <taxon>Ahrensiaceae</taxon>
        <taxon>Ahrensia</taxon>
    </lineage>
</organism>
<feature type="transmembrane region" description="Helical" evidence="12">
    <location>
        <begin position="6"/>
        <end position="28"/>
    </location>
</feature>
<comment type="function">
    <text evidence="1 12">Required for the export of heme to the periplasm for the biogenesis of c-type cytochromes.</text>
</comment>
<gene>
    <name evidence="13" type="primary">ccmD</name>
    <name evidence="13" type="ORF">WNY59_11040</name>
</gene>
<dbReference type="Pfam" id="PF04995">
    <property type="entry name" value="CcmD"/>
    <property type="match status" value="1"/>
</dbReference>
<reference evidence="13 14" key="1">
    <citation type="submission" date="2024-03" db="EMBL/GenBank/DDBJ databases">
        <title>Community enrichment and isolation of bacterial strains for fucoidan degradation.</title>
        <authorList>
            <person name="Sichert A."/>
        </authorList>
    </citation>
    <scope>NUCLEOTIDE SEQUENCE [LARGE SCALE GENOMIC DNA]</scope>
    <source>
        <strain evidence="13 14">AS62</strain>
    </source>
</reference>
<evidence type="ECO:0000256" key="3">
    <source>
        <dbReference type="ARBA" id="ARBA00008741"/>
    </source>
</evidence>
<keyword evidence="5 12" id="KW-0813">Transport</keyword>
<sequence>MSEHEIFVYASYGLGALIMAVLLAWLWIDRNITVKELARLEEMGVRRRSQTQDD</sequence>
<dbReference type="InterPro" id="IPR007078">
    <property type="entry name" value="Haem_export_protD_CcmD"/>
</dbReference>
<evidence type="ECO:0000256" key="12">
    <source>
        <dbReference type="RuleBase" id="RU363101"/>
    </source>
</evidence>
<keyword evidence="14" id="KW-1185">Reference proteome</keyword>
<evidence type="ECO:0000256" key="8">
    <source>
        <dbReference type="ARBA" id="ARBA00022692"/>
    </source>
</evidence>
<evidence type="ECO:0000256" key="9">
    <source>
        <dbReference type="ARBA" id="ARBA00022748"/>
    </source>
</evidence>
<evidence type="ECO:0000256" key="10">
    <source>
        <dbReference type="ARBA" id="ARBA00022989"/>
    </source>
</evidence>
<comment type="caution">
    <text evidence="13">The sequence shown here is derived from an EMBL/GenBank/DDBJ whole genome shotgun (WGS) entry which is preliminary data.</text>
</comment>
<keyword evidence="8 12" id="KW-0812">Transmembrane</keyword>
<comment type="similarity">
    <text evidence="3 12">Belongs to the CcmD/CycX/HelD family.</text>
</comment>
<dbReference type="NCBIfam" id="TIGR03141">
    <property type="entry name" value="cytochro_ccmD"/>
    <property type="match status" value="1"/>
</dbReference>
<keyword evidence="6 12" id="KW-1003">Cell membrane</keyword>
<evidence type="ECO:0000313" key="13">
    <source>
        <dbReference type="EMBL" id="MEM5502126.1"/>
    </source>
</evidence>
<accession>A0ABU9T7M6</accession>